<organism evidence="1 2">
    <name type="scientific">Phytophthora sojae (strain P6497)</name>
    <name type="common">Soybean stem and root rot agent</name>
    <name type="synonym">Phytophthora megasperma f. sp. glycines</name>
    <dbReference type="NCBI Taxonomy" id="1094619"/>
    <lineage>
        <taxon>Eukaryota</taxon>
        <taxon>Sar</taxon>
        <taxon>Stramenopiles</taxon>
        <taxon>Oomycota</taxon>
        <taxon>Peronosporomycetes</taxon>
        <taxon>Peronosporales</taxon>
        <taxon>Peronosporaceae</taxon>
        <taxon>Phytophthora</taxon>
    </lineage>
</organism>
<name>G4ZL34_PHYSP</name>
<sequence length="362" mass="38876">MMKLEVEIKVLLYWLPAPKEVDPVSMDLLGDESHNTTISEETLDELISTVFVDPAYRRDFLLYISSTPLAFAVQADKFNGYQLVPENRYYFGYATVQLKAILQDKNIPAGETSTSHRQFGALPNVTLIVTVDLFIAPVATIPLLNATVARVTPPHGTALIVSVNAITLQDLDGSEELSVELSAQPDTTNGDTTSESVAYALPVPTSTLASIVDAEVRLVALDAAFSGTFSVSLTATSRELYYTNMSTTNATVATAVYTAEVGWTPEPAVYYATPLDVWFEAEENTAVVIPLSSIRASLLAGVPLAAEDGLQYGPCRLAWDAGRVDAVFVDDASVTAAPHSFGGDSGLLSPQISRLNLSCQRT</sequence>
<evidence type="ECO:0000313" key="1">
    <source>
        <dbReference type="EMBL" id="EGZ15256.1"/>
    </source>
</evidence>
<protein>
    <submittedName>
        <fullName evidence="1">Uncharacterized protein</fullName>
    </submittedName>
</protein>
<dbReference type="Proteomes" id="UP000002640">
    <property type="component" value="Unassembled WGS sequence"/>
</dbReference>
<reference evidence="1 2" key="1">
    <citation type="journal article" date="2006" name="Science">
        <title>Phytophthora genome sequences uncover evolutionary origins and mechanisms of pathogenesis.</title>
        <authorList>
            <person name="Tyler B.M."/>
            <person name="Tripathy S."/>
            <person name="Zhang X."/>
            <person name="Dehal P."/>
            <person name="Jiang R.H."/>
            <person name="Aerts A."/>
            <person name="Arredondo F.D."/>
            <person name="Baxter L."/>
            <person name="Bensasson D."/>
            <person name="Beynon J.L."/>
            <person name="Chapman J."/>
            <person name="Damasceno C.M."/>
            <person name="Dorrance A.E."/>
            <person name="Dou D."/>
            <person name="Dickerman A.W."/>
            <person name="Dubchak I.L."/>
            <person name="Garbelotto M."/>
            <person name="Gijzen M."/>
            <person name="Gordon S.G."/>
            <person name="Govers F."/>
            <person name="Grunwald N.J."/>
            <person name="Huang W."/>
            <person name="Ivors K.L."/>
            <person name="Jones R.W."/>
            <person name="Kamoun S."/>
            <person name="Krampis K."/>
            <person name="Lamour K.H."/>
            <person name="Lee M.K."/>
            <person name="McDonald W.H."/>
            <person name="Medina M."/>
            <person name="Meijer H.J."/>
            <person name="Nordberg E.K."/>
            <person name="Maclean D.J."/>
            <person name="Ospina-Giraldo M.D."/>
            <person name="Morris P.F."/>
            <person name="Phuntumart V."/>
            <person name="Putnam N.H."/>
            <person name="Rash S."/>
            <person name="Rose J.K."/>
            <person name="Sakihama Y."/>
            <person name="Salamov A.A."/>
            <person name="Savidor A."/>
            <person name="Scheuring C.F."/>
            <person name="Smith B.M."/>
            <person name="Sobral B.W."/>
            <person name="Terry A."/>
            <person name="Torto-Alalibo T.A."/>
            <person name="Win J."/>
            <person name="Xu Z."/>
            <person name="Zhang H."/>
            <person name="Grigoriev I.V."/>
            <person name="Rokhsar D.S."/>
            <person name="Boore J.L."/>
        </authorList>
    </citation>
    <scope>NUCLEOTIDE SEQUENCE [LARGE SCALE GENOMIC DNA]</scope>
    <source>
        <strain evidence="1 2">P6497</strain>
    </source>
</reference>
<gene>
    <name evidence="1" type="ORF">PHYSODRAFT_506352</name>
</gene>
<dbReference type="EMBL" id="JH159155">
    <property type="protein sequence ID" value="EGZ15256.1"/>
    <property type="molecule type" value="Genomic_DNA"/>
</dbReference>
<dbReference type="OMA" id="WFEAEEN"/>
<dbReference type="GeneID" id="20658602"/>
<dbReference type="KEGG" id="psoj:PHYSODRAFT_506352"/>
<keyword evidence="2" id="KW-1185">Reference proteome</keyword>
<proteinExistence type="predicted"/>
<accession>G4ZL34</accession>
<dbReference type="RefSeq" id="XP_009529005.1">
    <property type="nucleotide sequence ID" value="XM_009530710.1"/>
</dbReference>
<evidence type="ECO:0000313" key="2">
    <source>
        <dbReference type="Proteomes" id="UP000002640"/>
    </source>
</evidence>
<dbReference type="InParanoid" id="G4ZL34"/>
<dbReference type="AlphaFoldDB" id="G4ZL34"/>